<dbReference type="AlphaFoldDB" id="W8RRL1"/>
<accession>W8RRL1</accession>
<name>W8RRL1_9RHOB</name>
<dbReference type="eggNOG" id="COG1344">
    <property type="taxonomic scope" value="Bacteria"/>
</dbReference>
<gene>
    <name evidence="1" type="ORF">roselon_01340</name>
</gene>
<dbReference type="STRING" id="1294273.roselon_01340"/>
<evidence type="ECO:0000313" key="2">
    <source>
        <dbReference type="Proteomes" id="UP000019593"/>
    </source>
</evidence>
<proteinExistence type="predicted"/>
<evidence type="ECO:0000313" key="1">
    <source>
        <dbReference type="EMBL" id="AHM03728.1"/>
    </source>
</evidence>
<keyword evidence="2" id="KW-1185">Reference proteome</keyword>
<dbReference type="HOGENOM" id="CLU_071294_0_0_5"/>
<dbReference type="RefSeq" id="WP_025311578.1">
    <property type="nucleotide sequence ID" value="NZ_CP004372.1"/>
</dbReference>
<sequence length="335" mass="34608">MSLSTLGDAARYALFRRDSGQLKTDLARLTSELSTGQRSDLGRATGGDFSALSDITRRLRLSDSFATGLAQAALTAEARQSALGRVAAEIEGLGPSLLAVSSSGADGELQLRLADAPDRFAAAISSLNTRVAGQGLFSGDRPDQPALRSAEDILDALRPIAAAAPDSASLIADLDAWFHDAGAGYDGFAVTAGAGPTPKVLVDEGQAIDIGVDVRDTAIRTALAGLALAALTAEGAGPAEPAARRALTEAAADRLQSGEAGLIALRAGLGTAEGQLEAARVQNEAMRSAMQIEQGRITSADPYTTATELEELSQRLESLYVVTARLSRLSLSEYL</sequence>
<dbReference type="EMBL" id="CP004372">
    <property type="protein sequence ID" value="AHM03728.1"/>
    <property type="molecule type" value="Genomic_DNA"/>
</dbReference>
<dbReference type="KEGG" id="red:roselon_01340"/>
<dbReference type="OrthoDB" id="7312911at2"/>
<protein>
    <submittedName>
        <fullName evidence="1">Uncharacterized protein</fullName>
    </submittedName>
</protein>
<dbReference type="SUPFAM" id="SSF64518">
    <property type="entry name" value="Phase 1 flagellin"/>
    <property type="match status" value="1"/>
</dbReference>
<dbReference type="Proteomes" id="UP000019593">
    <property type="component" value="Chromosome"/>
</dbReference>
<organism evidence="1 2">
    <name type="scientific">Roseicyclus elongatus DSM 19469</name>
    <dbReference type="NCBI Taxonomy" id="1294273"/>
    <lineage>
        <taxon>Bacteria</taxon>
        <taxon>Pseudomonadati</taxon>
        <taxon>Pseudomonadota</taxon>
        <taxon>Alphaproteobacteria</taxon>
        <taxon>Rhodobacterales</taxon>
        <taxon>Roseobacteraceae</taxon>
        <taxon>Roseicyclus</taxon>
    </lineage>
</organism>
<reference evidence="1 2" key="1">
    <citation type="submission" date="2013-03" db="EMBL/GenBank/DDBJ databases">
        <authorList>
            <person name="Fiebig A."/>
            <person name="Goeker M."/>
            <person name="Klenk H.-P.P."/>
        </authorList>
    </citation>
    <scope>NUCLEOTIDE SEQUENCE [LARGE SCALE GENOMIC DNA]</scope>
    <source>
        <strain evidence="2">DSM 19469</strain>
    </source>
</reference>